<dbReference type="PANTHER" id="PTHR46124:SF2">
    <property type="entry name" value="D-AMINOACYL-TRNA DEACYLASE"/>
    <property type="match status" value="1"/>
</dbReference>
<dbReference type="PROSITE" id="PS01090">
    <property type="entry name" value="TATD_2"/>
    <property type="match status" value="1"/>
</dbReference>
<accession>A0A9E6MSR9</accession>
<dbReference type="AlphaFoldDB" id="A0A9E6MSR9"/>
<evidence type="ECO:0000256" key="1">
    <source>
        <dbReference type="ARBA" id="ARBA00022801"/>
    </source>
</evidence>
<dbReference type="InterPro" id="IPR018228">
    <property type="entry name" value="DNase_TatD-rel_CS"/>
</dbReference>
<dbReference type="EMBL" id="CP072829">
    <property type="protein sequence ID" value="QTU85234.1"/>
    <property type="molecule type" value="Genomic_DNA"/>
</dbReference>
<reference evidence="2" key="1">
    <citation type="submission" date="2021-04" db="EMBL/GenBank/DDBJ databases">
        <title>Novel species in family Eggerthellaceae.</title>
        <authorList>
            <person name="Zhang G."/>
        </authorList>
    </citation>
    <scope>NUCLEOTIDE SEQUENCE</scope>
    <source>
        <strain evidence="2">Zg-886</strain>
    </source>
</reference>
<dbReference type="InterPro" id="IPR032466">
    <property type="entry name" value="Metal_Hydrolase"/>
</dbReference>
<evidence type="ECO:0000313" key="3">
    <source>
        <dbReference type="Proteomes" id="UP000671910"/>
    </source>
</evidence>
<dbReference type="GO" id="GO:0005829">
    <property type="term" value="C:cytosol"/>
    <property type="evidence" value="ECO:0007669"/>
    <property type="project" value="TreeGrafter"/>
</dbReference>
<evidence type="ECO:0000313" key="2">
    <source>
        <dbReference type="EMBL" id="QTU85234.1"/>
    </source>
</evidence>
<dbReference type="PANTHER" id="PTHR46124">
    <property type="entry name" value="D-AMINOACYL-TRNA DEACYLASE"/>
    <property type="match status" value="1"/>
</dbReference>
<keyword evidence="1 2" id="KW-0378">Hydrolase</keyword>
<dbReference type="Proteomes" id="UP000671910">
    <property type="component" value="Chromosome"/>
</dbReference>
<dbReference type="GO" id="GO:0016788">
    <property type="term" value="F:hydrolase activity, acting on ester bonds"/>
    <property type="evidence" value="ECO:0007669"/>
    <property type="project" value="InterPro"/>
</dbReference>
<dbReference type="KEGG" id="ebz:J7S26_06515"/>
<organism evidence="2 3">
    <name type="scientific">Xiamenia xianingshaonis</name>
    <dbReference type="NCBI Taxonomy" id="2682776"/>
    <lineage>
        <taxon>Bacteria</taxon>
        <taxon>Bacillati</taxon>
        <taxon>Actinomycetota</taxon>
        <taxon>Coriobacteriia</taxon>
        <taxon>Eggerthellales</taxon>
        <taxon>Eggerthellaceae</taxon>
        <taxon>Xiamenia</taxon>
    </lineage>
</organism>
<name>A0A9E6MSR9_9ACTN</name>
<proteinExistence type="predicted"/>
<dbReference type="Pfam" id="PF01026">
    <property type="entry name" value="TatD_DNase"/>
    <property type="match status" value="1"/>
</dbReference>
<dbReference type="Gene3D" id="3.20.20.140">
    <property type="entry name" value="Metal-dependent hydrolases"/>
    <property type="match status" value="1"/>
</dbReference>
<dbReference type="PROSITE" id="PS01091">
    <property type="entry name" value="TATD_3"/>
    <property type="match status" value="1"/>
</dbReference>
<dbReference type="CDD" id="cd01310">
    <property type="entry name" value="TatD_DNAse"/>
    <property type="match status" value="1"/>
</dbReference>
<gene>
    <name evidence="2" type="ORF">J7S26_06515</name>
</gene>
<dbReference type="SUPFAM" id="SSF51556">
    <property type="entry name" value="Metallo-dependent hydrolases"/>
    <property type="match status" value="1"/>
</dbReference>
<dbReference type="InterPro" id="IPR001130">
    <property type="entry name" value="TatD-like"/>
</dbReference>
<sequence>MGLQAVGAAGEAGAAEAAGAAGVAGTAGAASAASAVEATPAQVAAAEAADASAPDADHVPVFSDALFRKKRKKGKYSLVEPPAPTLEAPIADTHAHVHLLWDPVGALACAGVWNVGFVCDVVDTVEDDPAVWDAMDGWRAQAAERLAAYAQAAAETYGAAALPANPAVPAVRFIAGCHPHNAKDYDEAAEAALLARLADPRVAALGEIGLDYHYDFSPRDVQKDVFRRQLRLARECGLPVSLHLREAHDDAYRILCDEGFPPAGTLLHCFNLDKQVLAPFLEAGCFIAFGGPVTFKAADEVREAARLVPLDRLLTETDSPYMTPEPMRGMICGPAHTVFTAACLAEVFGCVSGADREAFLGRLWENAHDLLDRRPTAWQLAHATSVDEARS</sequence>
<protein>
    <submittedName>
        <fullName evidence="2">TatD family hydrolase</fullName>
    </submittedName>
</protein>